<gene>
    <name evidence="1" type="ORF">APTSU1_000906200</name>
</gene>
<reference evidence="1 2" key="1">
    <citation type="submission" date="2024-08" db="EMBL/GenBank/DDBJ databases">
        <title>The draft genome of Apodemus speciosus.</title>
        <authorList>
            <person name="Nabeshima K."/>
            <person name="Suzuki S."/>
            <person name="Onuma M."/>
        </authorList>
    </citation>
    <scope>NUCLEOTIDE SEQUENCE [LARGE SCALE GENOMIC DNA]</scope>
    <source>
        <strain evidence="1">IB14-021</strain>
    </source>
</reference>
<accession>A0ABQ0F3I2</accession>
<name>A0ABQ0F3I2_APOSI</name>
<dbReference type="EMBL" id="BAAFST010000008">
    <property type="protein sequence ID" value="GAB1293830.1"/>
    <property type="molecule type" value="Genomic_DNA"/>
</dbReference>
<protein>
    <submittedName>
        <fullName evidence="1">EF-hand calcium-binding domain-containing protein 14</fullName>
    </submittedName>
</protein>
<dbReference type="Proteomes" id="UP001623349">
    <property type="component" value="Unassembled WGS sequence"/>
</dbReference>
<proteinExistence type="predicted"/>
<evidence type="ECO:0000313" key="1">
    <source>
        <dbReference type="EMBL" id="GAB1293830.1"/>
    </source>
</evidence>
<comment type="caution">
    <text evidence="1">The sequence shown here is derived from an EMBL/GenBank/DDBJ whole genome shotgun (WGS) entry which is preliminary data.</text>
</comment>
<keyword evidence="2" id="KW-1185">Reference proteome</keyword>
<sequence length="44" mass="5302">MNIQILLESKVHSYQANMAYNSGLKFRMMKTQTGQQILQHNWRY</sequence>
<evidence type="ECO:0000313" key="2">
    <source>
        <dbReference type="Proteomes" id="UP001623349"/>
    </source>
</evidence>
<organism evidence="1 2">
    <name type="scientific">Apodemus speciosus</name>
    <name type="common">Large Japanese field mouse</name>
    <dbReference type="NCBI Taxonomy" id="105296"/>
    <lineage>
        <taxon>Eukaryota</taxon>
        <taxon>Metazoa</taxon>
        <taxon>Chordata</taxon>
        <taxon>Craniata</taxon>
        <taxon>Vertebrata</taxon>
        <taxon>Euteleostomi</taxon>
        <taxon>Mammalia</taxon>
        <taxon>Eutheria</taxon>
        <taxon>Euarchontoglires</taxon>
        <taxon>Glires</taxon>
        <taxon>Rodentia</taxon>
        <taxon>Myomorpha</taxon>
        <taxon>Muroidea</taxon>
        <taxon>Muridae</taxon>
        <taxon>Murinae</taxon>
        <taxon>Apodemus</taxon>
    </lineage>
</organism>